<keyword evidence="1" id="KW-0732">Signal</keyword>
<proteinExistence type="predicted"/>
<accession>A0ABY4CC72</accession>
<organism evidence="2 3">
    <name type="scientific">Bdellovibrio reynosensis</name>
    <dbReference type="NCBI Taxonomy" id="2835041"/>
    <lineage>
        <taxon>Bacteria</taxon>
        <taxon>Pseudomonadati</taxon>
        <taxon>Bdellovibrionota</taxon>
        <taxon>Bdellovibrionia</taxon>
        <taxon>Bdellovibrionales</taxon>
        <taxon>Pseudobdellovibrionaceae</taxon>
        <taxon>Bdellovibrio</taxon>
    </lineage>
</organism>
<feature type="signal peptide" evidence="1">
    <location>
        <begin position="1"/>
        <end position="19"/>
    </location>
</feature>
<reference evidence="2" key="1">
    <citation type="submission" date="2022-03" db="EMBL/GenBank/DDBJ databases">
        <title>Genome Identification and Characterization of new species Bdellovibrio reynosense LBG001 sp. nov. from a Mexico soil sample.</title>
        <authorList>
            <person name="Camilli A."/>
            <person name="Ajao Y."/>
            <person name="Guo X."/>
        </authorList>
    </citation>
    <scope>NUCLEOTIDE SEQUENCE</scope>
    <source>
        <strain evidence="2">LBG001</strain>
    </source>
</reference>
<evidence type="ECO:0000313" key="3">
    <source>
        <dbReference type="Proteomes" id="UP000830116"/>
    </source>
</evidence>
<dbReference type="RefSeq" id="WP_243539669.1">
    <property type="nucleotide sequence ID" value="NZ_CP093442.1"/>
</dbReference>
<protein>
    <submittedName>
        <fullName evidence="2">Uncharacterized protein</fullName>
    </submittedName>
</protein>
<dbReference type="EMBL" id="CP093442">
    <property type="protein sequence ID" value="UOF02374.1"/>
    <property type="molecule type" value="Genomic_DNA"/>
</dbReference>
<dbReference type="Proteomes" id="UP000830116">
    <property type="component" value="Chromosome"/>
</dbReference>
<evidence type="ECO:0000313" key="2">
    <source>
        <dbReference type="EMBL" id="UOF02374.1"/>
    </source>
</evidence>
<feature type="chain" id="PRO_5046997211" evidence="1">
    <location>
        <begin position="20"/>
        <end position="163"/>
    </location>
</feature>
<name>A0ABY4CC72_9BACT</name>
<evidence type="ECO:0000256" key="1">
    <source>
        <dbReference type="SAM" id="SignalP"/>
    </source>
</evidence>
<sequence length="163" mass="17752">MKNVVLACALILTSLAANANSLNDVVADISKNPGKYSLVEVPQTSFSAKQWTQLSALAEKESWIWGDTILEGDYISSNEPVVLDLVEAVYSGKSLVAYKIVYSAKAWDTGACEVDYDALEDENANLDEVLAECTVGKIVGNSYVNVTLTEAERDWDNGESFEE</sequence>
<keyword evidence="3" id="KW-1185">Reference proteome</keyword>
<gene>
    <name evidence="2" type="ORF">MNR06_05345</name>
</gene>